<evidence type="ECO:0000313" key="3">
    <source>
        <dbReference type="Proteomes" id="UP001562357"/>
    </source>
</evidence>
<reference evidence="3" key="1">
    <citation type="submission" date="2024-06" db="EMBL/GenBank/DDBJ databases">
        <title>Draft Genome Sequences of Epichloe bromicola Strains Isolated from Elymus ciliaris.</title>
        <authorList>
            <consortium name="Epichloe bromicola genome sequencing consortium"/>
            <person name="Miura A."/>
            <person name="Imano S."/>
            <person name="Ashida A."/>
            <person name="Sato I."/>
            <person name="Chiba S."/>
            <person name="Tanaka A."/>
            <person name="Camagna M."/>
            <person name="Takemoto D."/>
        </authorList>
    </citation>
    <scope>NUCLEOTIDE SEQUENCE [LARGE SCALE GENOMIC DNA]</scope>
    <source>
        <strain evidence="3">DP</strain>
    </source>
</reference>
<organism evidence="2 3">
    <name type="scientific">Epichloe bromicola</name>
    <dbReference type="NCBI Taxonomy" id="79588"/>
    <lineage>
        <taxon>Eukaryota</taxon>
        <taxon>Fungi</taxon>
        <taxon>Dikarya</taxon>
        <taxon>Ascomycota</taxon>
        <taxon>Pezizomycotina</taxon>
        <taxon>Sordariomycetes</taxon>
        <taxon>Hypocreomycetidae</taxon>
        <taxon>Hypocreales</taxon>
        <taxon>Clavicipitaceae</taxon>
        <taxon>Epichloe</taxon>
    </lineage>
</organism>
<accession>A0ABQ0CJD8</accession>
<feature type="region of interest" description="Disordered" evidence="1">
    <location>
        <begin position="65"/>
        <end position="86"/>
    </location>
</feature>
<name>A0ABQ0CJD8_9HYPO</name>
<feature type="region of interest" description="Disordered" evidence="1">
    <location>
        <begin position="99"/>
        <end position="212"/>
    </location>
</feature>
<comment type="caution">
    <text evidence="2">The sequence shown here is derived from an EMBL/GenBank/DDBJ whole genome shotgun (WGS) entry which is preliminary data.</text>
</comment>
<protein>
    <submittedName>
        <fullName evidence="2">Uncharacterized protein</fullName>
    </submittedName>
</protein>
<evidence type="ECO:0000256" key="1">
    <source>
        <dbReference type="SAM" id="MobiDB-lite"/>
    </source>
</evidence>
<dbReference type="Proteomes" id="UP001562357">
    <property type="component" value="Unassembled WGS sequence"/>
</dbReference>
<dbReference type="EMBL" id="BAAFGZ010000048">
    <property type="protein sequence ID" value="GAB0133558.1"/>
    <property type="molecule type" value="Genomic_DNA"/>
</dbReference>
<evidence type="ECO:0000313" key="2">
    <source>
        <dbReference type="EMBL" id="GAB0133558.1"/>
    </source>
</evidence>
<proteinExistence type="predicted"/>
<keyword evidence="3" id="KW-1185">Reference proteome</keyword>
<gene>
    <name evidence="2" type="primary">g1965</name>
    <name evidence="2" type="ORF">EsDP_00001965</name>
</gene>
<sequence length="243" mass="26512">MRTTTDYTSPSTLQRFVLAEILKSSDVGVEHLWRFIEANQIVPNWMNMQVPLGRSLSQCIQIVDDMKDSPSRSKRLSTGSSGEYSRGLQLEHVPGDLVSPRLHQVSPSSTSTPVAILPRPSTDNGQSCVSAARPVHNQNKKRGRPSRADKAKRNLNPKLPPHLAPRPEQGTGHRPILPAAPRQDGDSIQPKPQALPQIQSEPSGVERDKKRRRLGDFTQIQQAGPAAIAIKNNTAPAVSSGAI</sequence>